<dbReference type="InterPro" id="IPR046461">
    <property type="entry name" value="TerL_ATPase"/>
</dbReference>
<sequence>MAKLEQLIINRKQRKHKNRGLTEKQRRQQVRDWTTFYRRNWNIYAKYELGMKSLRFFQEVILYLAGVSDVFYMMCGRGNSKSFLAAIMAFITCMLKPRSEIVLTATTIKTAKKMVEEKMERELCGAFSPKLKWLKDNKYITFKYDQEEIRVDFHFNESVIKVLPEQDSSRGNRASVLLFEECRLLKKSMVDSVFVPMRHARVPKYRLLDEYKDDPRLVEKAKIIYLTSTRYKHEWFFRQWKVSVNNAFSGTVGSGIVYNVMCGDIETAIHHNFLTREDFDIARQGSSEPDVLMEYYNIPQGEVEGSFYSLEMFQSNRVIEDGFVPPTYEEYICDYLRGEVPYFRDKLDDELRAVYVDFAFTDTVKKNQTSDNTVIGCMSGYPNEDKDRILRNMEYMETYSGGKKDESILRIRELFYLYEADVLIVDKLMSTLNLFNCWELLRVLQVCRNWTISSQGYS</sequence>
<name>A0A8S5NZ63_9CAUD</name>
<evidence type="ECO:0000259" key="1">
    <source>
        <dbReference type="Pfam" id="PF03354"/>
    </source>
</evidence>
<organism evidence="2">
    <name type="scientific">Siphoviridae sp. ctTBR23</name>
    <dbReference type="NCBI Taxonomy" id="2825515"/>
    <lineage>
        <taxon>Viruses</taxon>
        <taxon>Duplodnaviria</taxon>
        <taxon>Heunggongvirae</taxon>
        <taxon>Uroviricota</taxon>
        <taxon>Caudoviricetes</taxon>
    </lineage>
</organism>
<dbReference type="EMBL" id="BK015299">
    <property type="protein sequence ID" value="DAE00102.1"/>
    <property type="molecule type" value="Genomic_DNA"/>
</dbReference>
<dbReference type="InterPro" id="IPR027417">
    <property type="entry name" value="P-loop_NTPase"/>
</dbReference>
<dbReference type="Gene3D" id="3.40.50.300">
    <property type="entry name" value="P-loop containing nucleotide triphosphate hydrolases"/>
    <property type="match status" value="1"/>
</dbReference>
<protein>
    <submittedName>
        <fullName evidence="2">Large terminase</fullName>
    </submittedName>
</protein>
<evidence type="ECO:0000313" key="2">
    <source>
        <dbReference type="EMBL" id="DAE00102.1"/>
    </source>
</evidence>
<dbReference type="Pfam" id="PF03354">
    <property type="entry name" value="TerL_ATPase"/>
    <property type="match status" value="1"/>
</dbReference>
<accession>A0A8S5NZ63</accession>
<feature type="domain" description="Terminase large subunit-like ATPase" evidence="1">
    <location>
        <begin position="70"/>
        <end position="197"/>
    </location>
</feature>
<proteinExistence type="predicted"/>
<reference evidence="2" key="1">
    <citation type="journal article" date="2021" name="Proc. Natl. Acad. Sci. U.S.A.">
        <title>A Catalog of Tens of Thousands of Viruses from Human Metagenomes Reveals Hidden Associations with Chronic Diseases.</title>
        <authorList>
            <person name="Tisza M.J."/>
            <person name="Buck C.B."/>
        </authorList>
    </citation>
    <scope>NUCLEOTIDE SEQUENCE</scope>
    <source>
        <strain evidence="2">CtTBR23</strain>
    </source>
</reference>